<name>R0H263_9BRAS</name>
<dbReference type="InterPro" id="IPR004883">
    <property type="entry name" value="LOB"/>
</dbReference>
<feature type="domain" description="LOB" evidence="2">
    <location>
        <begin position="4"/>
        <end position="104"/>
    </location>
</feature>
<proteinExistence type="inferred from homology"/>
<evidence type="ECO:0000313" key="4">
    <source>
        <dbReference type="Proteomes" id="UP000029121"/>
    </source>
</evidence>
<dbReference type="PANTHER" id="PTHR31301:SF68">
    <property type="entry name" value="LOB DOMAIN-CONTAINING PROTEIN 32-RELATED"/>
    <property type="match status" value="1"/>
</dbReference>
<sequence>MASKPCGVCKILKITCEPTCVCKPHFPSGSTRIQDVHQIFGAVNVHKILNSLGAAEREIAANSLCYAAEARRRDPIHGVHGMILHYQSILNDLEKDIIAAMNTLATTVGSDQVPKYFDIPIPNDFLATPASLDSYIEKIKSLTTVEKNQLMQFWKRADGASSSAGPSTALGEKYQ</sequence>
<protein>
    <recommendedName>
        <fullName evidence="2">LOB domain-containing protein</fullName>
    </recommendedName>
</protein>
<dbReference type="AlphaFoldDB" id="R0H263"/>
<gene>
    <name evidence="3" type="ORF">CARUB_v10007352mg</name>
</gene>
<dbReference type="PANTHER" id="PTHR31301">
    <property type="entry name" value="LOB DOMAIN-CONTAINING PROTEIN 4-RELATED"/>
    <property type="match status" value="1"/>
</dbReference>
<dbReference type="Proteomes" id="UP000029121">
    <property type="component" value="Unassembled WGS sequence"/>
</dbReference>
<dbReference type="STRING" id="81985.R0H263"/>
<evidence type="ECO:0000256" key="1">
    <source>
        <dbReference type="ARBA" id="ARBA00005474"/>
    </source>
</evidence>
<comment type="similarity">
    <text evidence="1">Belongs to the LOB domain-containing protein family.</text>
</comment>
<dbReference type="Pfam" id="PF03195">
    <property type="entry name" value="LOB"/>
    <property type="match status" value="1"/>
</dbReference>
<evidence type="ECO:0000259" key="2">
    <source>
        <dbReference type="PROSITE" id="PS50891"/>
    </source>
</evidence>
<dbReference type="KEGG" id="crb:17878986"/>
<keyword evidence="4" id="KW-1185">Reference proteome</keyword>
<accession>R0H263</accession>
<dbReference type="OrthoDB" id="1023760at2759"/>
<reference evidence="4" key="1">
    <citation type="journal article" date="2013" name="Nat. Genet.">
        <title>The Capsella rubella genome and the genomic consequences of rapid mating system evolution.</title>
        <authorList>
            <person name="Slotte T."/>
            <person name="Hazzouri K.M."/>
            <person name="Agren J.A."/>
            <person name="Koenig D."/>
            <person name="Maumus F."/>
            <person name="Guo Y.L."/>
            <person name="Steige K."/>
            <person name="Platts A.E."/>
            <person name="Escobar J.S."/>
            <person name="Newman L.K."/>
            <person name="Wang W."/>
            <person name="Mandakova T."/>
            <person name="Vello E."/>
            <person name="Smith L.M."/>
            <person name="Henz S.R."/>
            <person name="Steffen J."/>
            <person name="Takuno S."/>
            <person name="Brandvain Y."/>
            <person name="Coop G."/>
            <person name="Andolfatto P."/>
            <person name="Hu T.T."/>
            <person name="Blanchette M."/>
            <person name="Clark R.M."/>
            <person name="Quesneville H."/>
            <person name="Nordborg M."/>
            <person name="Gaut B.S."/>
            <person name="Lysak M.A."/>
            <person name="Jenkins J."/>
            <person name="Grimwood J."/>
            <person name="Chapman J."/>
            <person name="Prochnik S."/>
            <person name="Shu S."/>
            <person name="Rokhsar D."/>
            <person name="Schmutz J."/>
            <person name="Weigel D."/>
            <person name="Wright S.I."/>
        </authorList>
    </citation>
    <scope>NUCLEOTIDE SEQUENCE [LARGE SCALE GENOMIC DNA]</scope>
    <source>
        <strain evidence="4">cv. Monte Gargano</strain>
    </source>
</reference>
<evidence type="ECO:0000313" key="3">
    <source>
        <dbReference type="EMBL" id="EOA18755.1"/>
    </source>
</evidence>
<dbReference type="PROSITE" id="PS50891">
    <property type="entry name" value="LOB"/>
    <property type="match status" value="1"/>
</dbReference>
<organism evidence="3 4">
    <name type="scientific">Capsella rubella</name>
    <dbReference type="NCBI Taxonomy" id="81985"/>
    <lineage>
        <taxon>Eukaryota</taxon>
        <taxon>Viridiplantae</taxon>
        <taxon>Streptophyta</taxon>
        <taxon>Embryophyta</taxon>
        <taxon>Tracheophyta</taxon>
        <taxon>Spermatophyta</taxon>
        <taxon>Magnoliopsida</taxon>
        <taxon>eudicotyledons</taxon>
        <taxon>Gunneridae</taxon>
        <taxon>Pentapetalae</taxon>
        <taxon>rosids</taxon>
        <taxon>malvids</taxon>
        <taxon>Brassicales</taxon>
        <taxon>Brassicaceae</taxon>
        <taxon>Camelineae</taxon>
        <taxon>Capsella</taxon>
    </lineage>
</organism>
<dbReference type="EMBL" id="KB870811">
    <property type="protein sequence ID" value="EOA18755.1"/>
    <property type="molecule type" value="Genomic_DNA"/>
</dbReference>